<keyword evidence="3" id="KW-1185">Reference proteome</keyword>
<accession>A0ABR6KQ91</accession>
<comment type="caution">
    <text evidence="2">The sequence shown here is derived from an EMBL/GenBank/DDBJ whole genome shotgun (WGS) entry which is preliminary data.</text>
</comment>
<organism evidence="2 3">
    <name type="scientific">Parabacteroides faecis</name>
    <dbReference type="NCBI Taxonomy" id="1217282"/>
    <lineage>
        <taxon>Bacteria</taxon>
        <taxon>Pseudomonadati</taxon>
        <taxon>Bacteroidota</taxon>
        <taxon>Bacteroidia</taxon>
        <taxon>Bacteroidales</taxon>
        <taxon>Tannerellaceae</taxon>
        <taxon>Parabacteroides</taxon>
    </lineage>
</organism>
<dbReference type="InterPro" id="IPR032274">
    <property type="entry name" value="DUF4835"/>
</dbReference>
<dbReference type="Proteomes" id="UP000533637">
    <property type="component" value="Unassembled WGS sequence"/>
</dbReference>
<feature type="signal peptide" evidence="1">
    <location>
        <begin position="1"/>
        <end position="20"/>
    </location>
</feature>
<feature type="chain" id="PRO_5046540837" description="DUF4835 family protein" evidence="1">
    <location>
        <begin position="21"/>
        <end position="303"/>
    </location>
</feature>
<evidence type="ECO:0008006" key="4">
    <source>
        <dbReference type="Google" id="ProtNLM"/>
    </source>
</evidence>
<dbReference type="EMBL" id="JACHOC010000007">
    <property type="protein sequence ID" value="MBB4623591.1"/>
    <property type="molecule type" value="Genomic_DNA"/>
</dbReference>
<protein>
    <recommendedName>
        <fullName evidence="4">DUF4835 family protein</fullName>
    </recommendedName>
</protein>
<name>A0ABR6KQ91_9BACT</name>
<evidence type="ECO:0000256" key="1">
    <source>
        <dbReference type="SAM" id="SignalP"/>
    </source>
</evidence>
<sequence length="303" mass="34704">MIKRLLFLFLLGTIPFIGKAQDKANEFNAQVKINSDKIQGTNKQVFITLQNALIEFINNRKWTDATFGINERIDCTFNIIINEMPSDNSFKAELQVQASRPVYNSSYITTLLNFRDTQLDFDYTEFEPLEYTENSLSNNLTATVIFYLYTILGLDFDSFSPKGGSAFYQQAQQVVTLAQAQMSWNGWKAFDSDRNRHAIATALTENASEGYRDMWYNYHRKGLDEMAANVDRGRTTILSLLPVLEELKKTRPTSVLLQMFADSKLDEVVAIYSKATTTEKQEGYKMLSNLYPAMTTRLEPLKK</sequence>
<evidence type="ECO:0000313" key="2">
    <source>
        <dbReference type="EMBL" id="MBB4623591.1"/>
    </source>
</evidence>
<proteinExistence type="predicted"/>
<gene>
    <name evidence="2" type="ORF">GGQ57_003507</name>
</gene>
<dbReference type="Pfam" id="PF16119">
    <property type="entry name" value="DUF4835"/>
    <property type="match status" value="1"/>
</dbReference>
<keyword evidence="1" id="KW-0732">Signal</keyword>
<reference evidence="2 3" key="1">
    <citation type="submission" date="2020-08" db="EMBL/GenBank/DDBJ databases">
        <title>Genomic Encyclopedia of Type Strains, Phase IV (KMG-IV): sequencing the most valuable type-strain genomes for metagenomic binning, comparative biology and taxonomic classification.</title>
        <authorList>
            <person name="Goeker M."/>
        </authorList>
    </citation>
    <scope>NUCLEOTIDE SEQUENCE [LARGE SCALE GENOMIC DNA]</scope>
    <source>
        <strain evidence="2 3">DSM 102983</strain>
    </source>
</reference>
<evidence type="ECO:0000313" key="3">
    <source>
        <dbReference type="Proteomes" id="UP000533637"/>
    </source>
</evidence>